<protein>
    <submittedName>
        <fullName evidence="1">Uncharacterized protein</fullName>
    </submittedName>
</protein>
<organism evidence="1 2">
    <name type="scientific">Rhodopirellula baltica (strain DSM 10527 / NCIMB 13988 / SH1)</name>
    <dbReference type="NCBI Taxonomy" id="243090"/>
    <lineage>
        <taxon>Bacteria</taxon>
        <taxon>Pseudomonadati</taxon>
        <taxon>Planctomycetota</taxon>
        <taxon>Planctomycetia</taxon>
        <taxon>Pirellulales</taxon>
        <taxon>Pirellulaceae</taxon>
        <taxon>Rhodopirellula</taxon>
    </lineage>
</organism>
<evidence type="ECO:0000313" key="2">
    <source>
        <dbReference type="Proteomes" id="UP000001025"/>
    </source>
</evidence>
<proteinExistence type="predicted"/>
<dbReference type="EMBL" id="BX294142">
    <property type="protein sequence ID" value="CAD74182.1"/>
    <property type="molecule type" value="Genomic_DNA"/>
</dbReference>
<dbReference type="Proteomes" id="UP000001025">
    <property type="component" value="Chromosome"/>
</dbReference>
<accession>Q7US02</accession>
<keyword evidence="2" id="KW-1185">Reference proteome</keyword>
<dbReference type="EnsemblBacteria" id="CAD74182">
    <property type="protein sequence ID" value="CAD74182"/>
    <property type="gene ID" value="RB5347"/>
</dbReference>
<evidence type="ECO:0000313" key="1">
    <source>
        <dbReference type="EMBL" id="CAD74182.1"/>
    </source>
</evidence>
<reference evidence="1 2" key="1">
    <citation type="journal article" date="2003" name="Proc. Natl. Acad. Sci. U.S.A.">
        <title>Complete genome sequence of the marine planctomycete Pirellula sp. strain 1.</title>
        <authorList>
            <person name="Gloeckner F.O."/>
            <person name="Kube M."/>
            <person name="Bauer M."/>
            <person name="Teeling H."/>
            <person name="Lombardot T."/>
            <person name="Ludwig W."/>
            <person name="Gade D."/>
            <person name="Beck A."/>
            <person name="Borzym K."/>
            <person name="Heitmann K."/>
            <person name="Rabus R."/>
            <person name="Schlesner H."/>
            <person name="Amann R."/>
            <person name="Reinhardt R."/>
        </authorList>
    </citation>
    <scope>NUCLEOTIDE SEQUENCE [LARGE SCALE GENOMIC DNA]</scope>
    <source>
        <strain evidence="2">DSM 10527 / NCIMB 13988 / SH1</strain>
    </source>
</reference>
<dbReference type="AlphaFoldDB" id="Q7US02"/>
<dbReference type="KEGG" id="rba:RB5347"/>
<gene>
    <name evidence="1" type="ordered locus">RB5347</name>
</gene>
<dbReference type="InParanoid" id="Q7US02"/>
<dbReference type="HOGENOM" id="CLU_3122022_0_0_0"/>
<sequence length="50" mass="5353">MNRHASPIQSRPHPTPAPSLAILRMAPEESASVARGVSRMALTLDPSLSF</sequence>
<name>Q7US02_RHOBA</name>